<gene>
    <name evidence="1" type="ORF">CRD36_17175</name>
</gene>
<organism evidence="1 2">
    <name type="scientific">Paremcibacter congregatus</name>
    <dbReference type="NCBI Taxonomy" id="2043170"/>
    <lineage>
        <taxon>Bacteria</taxon>
        <taxon>Pseudomonadati</taxon>
        <taxon>Pseudomonadota</taxon>
        <taxon>Alphaproteobacteria</taxon>
        <taxon>Emcibacterales</taxon>
        <taxon>Emcibacteraceae</taxon>
        <taxon>Paremcibacter</taxon>
    </lineage>
</organism>
<name>A0A2G4YLX2_9PROT</name>
<dbReference type="Proteomes" id="UP000229730">
    <property type="component" value="Unassembled WGS sequence"/>
</dbReference>
<reference evidence="1 2" key="1">
    <citation type="submission" date="2017-10" db="EMBL/GenBank/DDBJ databases">
        <title>Frigbacter circumglobatus gen. nov. sp. nov., isolated from sediment cultured in situ.</title>
        <authorList>
            <person name="Zhao Z."/>
        </authorList>
    </citation>
    <scope>NUCLEOTIDE SEQUENCE [LARGE SCALE GENOMIC DNA]</scope>
    <source>
        <strain evidence="1 2">ZYL</strain>
    </source>
</reference>
<dbReference type="AlphaFoldDB" id="A0A2G4YLX2"/>
<sequence length="170" mass="18957">MAGLTPQTASLGMLPLHQAESLTPSLITAYKGFILPSGRKIVLTADLSGVQKDDFITSMISTMEYHKRKHLFGLGVTGKIMMPVLQQNSWSLSFNGTITGAQHEVIPQDQRNRWNLEFQVGGQANFHITPALNFAVGAYQYRIINHNEFENPKRAFTRSHGGFATLQLHF</sequence>
<accession>A0A2G4YLX2</accession>
<keyword evidence="2" id="KW-1185">Reference proteome</keyword>
<protein>
    <submittedName>
        <fullName evidence="1">Uncharacterized protein</fullName>
    </submittedName>
</protein>
<dbReference type="RefSeq" id="WP_099475191.1">
    <property type="nucleotide sequence ID" value="NZ_PDEM01000033.1"/>
</dbReference>
<evidence type="ECO:0000313" key="1">
    <source>
        <dbReference type="EMBL" id="PHZ83298.1"/>
    </source>
</evidence>
<dbReference type="EMBL" id="PDEM01000033">
    <property type="protein sequence ID" value="PHZ83298.1"/>
    <property type="molecule type" value="Genomic_DNA"/>
</dbReference>
<evidence type="ECO:0000313" key="2">
    <source>
        <dbReference type="Proteomes" id="UP000229730"/>
    </source>
</evidence>
<dbReference type="InParanoid" id="A0A2G4YLX2"/>
<proteinExistence type="predicted"/>
<comment type="caution">
    <text evidence="1">The sequence shown here is derived from an EMBL/GenBank/DDBJ whole genome shotgun (WGS) entry which is preliminary data.</text>
</comment>